<dbReference type="EC" id="2.1.1.13" evidence="6 19"/>
<dbReference type="InterPro" id="IPR011822">
    <property type="entry name" value="MetH"/>
</dbReference>
<dbReference type="InterPro" id="IPR003759">
    <property type="entry name" value="Cbl-bd_cap"/>
</dbReference>
<evidence type="ECO:0000256" key="20">
    <source>
        <dbReference type="PIRNR" id="PIRNR000381"/>
    </source>
</evidence>
<evidence type="ECO:0000256" key="10">
    <source>
        <dbReference type="ARBA" id="ARBA00022628"/>
    </source>
</evidence>
<dbReference type="PANTHER" id="PTHR45833">
    <property type="entry name" value="METHIONINE SYNTHASE"/>
    <property type="match status" value="1"/>
</dbReference>
<gene>
    <name evidence="29" type="primary">metH</name>
    <name evidence="29" type="ORF">G4Y79_24120</name>
</gene>
<dbReference type="SUPFAM" id="SSF56507">
    <property type="entry name" value="Methionine synthase activation domain-like"/>
    <property type="match status" value="1"/>
</dbReference>
<feature type="binding site" evidence="22">
    <location>
        <position position="1117"/>
    </location>
    <ligand>
        <name>S-adenosyl-L-methionine</name>
        <dbReference type="ChEBI" id="CHEBI:59789"/>
    </ligand>
</feature>
<dbReference type="PROSITE" id="PS50972">
    <property type="entry name" value="PTERIN_BINDING"/>
    <property type="match status" value="1"/>
</dbReference>
<dbReference type="SUPFAM" id="SSF52242">
    <property type="entry name" value="Cobalamin (vitamin B12)-binding domain"/>
    <property type="match status" value="1"/>
</dbReference>
<dbReference type="GO" id="GO:0008270">
    <property type="term" value="F:zinc ion binding"/>
    <property type="evidence" value="ECO:0007669"/>
    <property type="project" value="UniProtKB-UniRule"/>
</dbReference>
<evidence type="ECO:0000256" key="17">
    <source>
        <dbReference type="ARBA" id="ARBA00023285"/>
    </source>
</evidence>
<evidence type="ECO:0000259" key="24">
    <source>
        <dbReference type="PROSITE" id="PS50970"/>
    </source>
</evidence>
<dbReference type="PANTHER" id="PTHR45833:SF1">
    <property type="entry name" value="METHIONINE SYNTHASE"/>
    <property type="match status" value="1"/>
</dbReference>
<evidence type="ECO:0000256" key="6">
    <source>
        <dbReference type="ARBA" id="ARBA00012032"/>
    </source>
</evidence>
<dbReference type="SUPFAM" id="SSF47644">
    <property type="entry name" value="Methionine synthase domain"/>
    <property type="match status" value="1"/>
</dbReference>
<keyword evidence="10 20" id="KW-0846">Cobalamin</keyword>
<dbReference type="Gene3D" id="3.10.196.10">
    <property type="entry name" value="Vitamin B12-dependent methionine synthase, activation domain"/>
    <property type="match status" value="1"/>
</dbReference>
<reference evidence="29 30" key="1">
    <citation type="submission" date="2020-02" db="EMBL/GenBank/DDBJ databases">
        <authorList>
            <person name="Zheng R.K."/>
            <person name="Sun C.M."/>
        </authorList>
    </citation>
    <scope>NUCLEOTIDE SEQUENCE [LARGE SCALE GENOMIC DNA]</scope>
    <source>
        <strain evidence="30">rifampicinis</strain>
    </source>
</reference>
<dbReference type="GO" id="GO:0050667">
    <property type="term" value="P:homocysteine metabolic process"/>
    <property type="evidence" value="ECO:0007669"/>
    <property type="project" value="TreeGrafter"/>
</dbReference>
<dbReference type="PROSITE" id="PS51337">
    <property type="entry name" value="B12_BINDING_NTER"/>
    <property type="match status" value="1"/>
</dbReference>
<evidence type="ECO:0000313" key="29">
    <source>
        <dbReference type="EMBL" id="QPC82733.1"/>
    </source>
</evidence>
<comment type="similarity">
    <text evidence="5">Belongs to the vitamin-B12 dependent methionine synthase family.</text>
</comment>
<dbReference type="UniPathway" id="UPA00051">
    <property type="reaction ID" value="UER00081"/>
</dbReference>
<keyword evidence="12 20" id="KW-0949">S-adenosyl-L-methionine</keyword>
<dbReference type="Pfam" id="PF02574">
    <property type="entry name" value="S-methyl_trans"/>
    <property type="match status" value="1"/>
</dbReference>
<dbReference type="InterPro" id="IPR004223">
    <property type="entry name" value="VitB12-dep_Met_synth_activ_dom"/>
</dbReference>
<dbReference type="Pfam" id="PF00809">
    <property type="entry name" value="Pterin_bind"/>
    <property type="match status" value="1"/>
</dbReference>
<evidence type="ECO:0000259" key="26">
    <source>
        <dbReference type="PROSITE" id="PS50974"/>
    </source>
</evidence>
<dbReference type="Proteomes" id="UP000594468">
    <property type="component" value="Chromosome"/>
</dbReference>
<keyword evidence="16 20" id="KW-0486">Methionine biosynthesis</keyword>
<dbReference type="EMBL" id="CP062983">
    <property type="protein sequence ID" value="QPC82733.1"/>
    <property type="molecule type" value="Genomic_DNA"/>
</dbReference>
<dbReference type="InterPro" id="IPR036724">
    <property type="entry name" value="Cobalamin-bd_sf"/>
</dbReference>
<feature type="binding site" description="axial binding residue" evidence="21">
    <location>
        <position position="762"/>
    </location>
    <ligand>
        <name>methylcob(III)alamin</name>
        <dbReference type="ChEBI" id="CHEBI:28115"/>
    </ligand>
    <ligandPart>
        <name>Co</name>
        <dbReference type="ChEBI" id="CHEBI:27638"/>
    </ligandPart>
</feature>
<dbReference type="FunFam" id="3.20.20.20:FF:000007">
    <property type="entry name" value="Methionine synthase"/>
    <property type="match status" value="1"/>
</dbReference>
<evidence type="ECO:0000256" key="23">
    <source>
        <dbReference type="PROSITE-ProRule" id="PRU00333"/>
    </source>
</evidence>
<dbReference type="InterPro" id="IPR006158">
    <property type="entry name" value="Cobalamin-bd"/>
</dbReference>
<keyword evidence="11 20" id="KW-0808">Transferase</keyword>
<dbReference type="InterPro" id="IPR050554">
    <property type="entry name" value="Met_Synthase/Corrinoid"/>
</dbReference>
<evidence type="ECO:0000259" key="25">
    <source>
        <dbReference type="PROSITE" id="PS50972"/>
    </source>
</evidence>
<keyword evidence="15 20" id="KW-0862">Zinc</keyword>
<evidence type="ECO:0000256" key="3">
    <source>
        <dbReference type="ARBA" id="ARBA00001956"/>
    </source>
</evidence>
<evidence type="ECO:0000256" key="21">
    <source>
        <dbReference type="PIRSR" id="PIRSR000381-1"/>
    </source>
</evidence>
<comment type="function">
    <text evidence="18 20">Catalyzes the transfer of a methyl group from methyl-cobalamin to homocysteine, yielding enzyme-bound cob(I)alamin and methionine. Subsequently, remethylates the cofactor using methyltetrahydrofolate.</text>
</comment>
<feature type="domain" description="Hcy-binding" evidence="24">
    <location>
        <begin position="16"/>
        <end position="325"/>
    </location>
</feature>
<evidence type="ECO:0000256" key="8">
    <source>
        <dbReference type="ARBA" id="ARBA00022603"/>
    </source>
</evidence>
<feature type="domain" description="B12-binding N-terminal" evidence="28">
    <location>
        <begin position="656"/>
        <end position="749"/>
    </location>
</feature>
<dbReference type="SMART" id="SM01018">
    <property type="entry name" value="B12-binding_2"/>
    <property type="match status" value="1"/>
</dbReference>
<dbReference type="GO" id="GO:0008705">
    <property type="term" value="F:methionine synthase activity"/>
    <property type="evidence" value="ECO:0007669"/>
    <property type="project" value="UniProtKB-UniRule"/>
</dbReference>
<feature type="domain" description="Pterin-binding" evidence="25">
    <location>
        <begin position="369"/>
        <end position="626"/>
    </location>
</feature>
<evidence type="ECO:0000259" key="28">
    <source>
        <dbReference type="PROSITE" id="PS51337"/>
    </source>
</evidence>
<dbReference type="GO" id="GO:0032259">
    <property type="term" value="P:methylation"/>
    <property type="evidence" value="ECO:0007669"/>
    <property type="project" value="UniProtKB-KW"/>
</dbReference>
<evidence type="ECO:0000256" key="5">
    <source>
        <dbReference type="ARBA" id="ARBA00010398"/>
    </source>
</evidence>
<dbReference type="Gene3D" id="3.20.20.330">
    <property type="entry name" value="Homocysteine-binding-like domain"/>
    <property type="match status" value="1"/>
</dbReference>
<dbReference type="Gene3D" id="3.40.50.280">
    <property type="entry name" value="Cobalamin-binding domain"/>
    <property type="match status" value="1"/>
</dbReference>
<dbReference type="Pfam" id="PF02310">
    <property type="entry name" value="B12-binding"/>
    <property type="match status" value="1"/>
</dbReference>
<dbReference type="InterPro" id="IPR036594">
    <property type="entry name" value="Meth_synthase_dom"/>
</dbReference>
<dbReference type="PROSITE" id="PS51332">
    <property type="entry name" value="B12_BINDING"/>
    <property type="match status" value="1"/>
</dbReference>
<feature type="binding site" evidence="21 23">
    <location>
        <position position="311"/>
    </location>
    <ligand>
        <name>Zn(2+)</name>
        <dbReference type="ChEBI" id="CHEBI:29105"/>
    </ligand>
</feature>
<dbReference type="PIRSF" id="PIRSF000381">
    <property type="entry name" value="MetH"/>
    <property type="match status" value="1"/>
</dbReference>
<evidence type="ECO:0000256" key="18">
    <source>
        <dbReference type="ARBA" id="ARBA00025552"/>
    </source>
</evidence>
<organism evidence="29 30">
    <name type="scientific">Phototrophicus methaneseepsis</name>
    <dbReference type="NCBI Taxonomy" id="2710758"/>
    <lineage>
        <taxon>Bacteria</taxon>
        <taxon>Bacillati</taxon>
        <taxon>Chloroflexota</taxon>
        <taxon>Candidatus Thermofontia</taxon>
        <taxon>Phototrophicales</taxon>
        <taxon>Phototrophicaceae</taxon>
        <taxon>Phototrophicus</taxon>
    </lineage>
</organism>
<feature type="binding site" evidence="22">
    <location>
        <position position="807"/>
    </location>
    <ligand>
        <name>methylcob(III)alamin</name>
        <dbReference type="ChEBI" id="CHEBI:28115"/>
    </ligand>
</feature>
<dbReference type="Pfam" id="PF02607">
    <property type="entry name" value="B12-binding_2"/>
    <property type="match status" value="1"/>
</dbReference>
<dbReference type="InterPro" id="IPR037010">
    <property type="entry name" value="VitB12-dep_Met_synth_activ_sf"/>
</dbReference>
<dbReference type="InterPro" id="IPR036589">
    <property type="entry name" value="HCY_dom_sf"/>
</dbReference>
<keyword evidence="17 20" id="KW-0170">Cobalt</keyword>
<dbReference type="GO" id="GO:0005829">
    <property type="term" value="C:cytosol"/>
    <property type="evidence" value="ECO:0007669"/>
    <property type="project" value="TreeGrafter"/>
</dbReference>
<dbReference type="NCBIfam" id="TIGR02082">
    <property type="entry name" value="metH"/>
    <property type="match status" value="1"/>
</dbReference>
<comment type="cofactor">
    <cofactor evidence="2 20 23">
        <name>Zn(2+)</name>
        <dbReference type="ChEBI" id="CHEBI:29105"/>
    </cofactor>
</comment>
<evidence type="ECO:0000313" key="30">
    <source>
        <dbReference type="Proteomes" id="UP000594468"/>
    </source>
</evidence>
<feature type="domain" description="B12-binding" evidence="27">
    <location>
        <begin position="749"/>
        <end position="889"/>
    </location>
</feature>
<feature type="binding site" evidence="22">
    <location>
        <position position="868"/>
    </location>
    <ligand>
        <name>methylcob(III)alamin</name>
        <dbReference type="ChEBI" id="CHEBI:28115"/>
    </ligand>
</feature>
<evidence type="ECO:0000256" key="12">
    <source>
        <dbReference type="ARBA" id="ARBA00022691"/>
    </source>
</evidence>
<dbReference type="Gene3D" id="1.10.1240.10">
    <property type="entry name" value="Methionine synthase domain"/>
    <property type="match status" value="1"/>
</dbReference>
<dbReference type="KEGG" id="pmet:G4Y79_24120"/>
<evidence type="ECO:0000256" key="13">
    <source>
        <dbReference type="ARBA" id="ARBA00022723"/>
    </source>
</evidence>
<feature type="binding site" evidence="22">
    <location>
        <begin position="759"/>
        <end position="763"/>
    </location>
    <ligand>
        <name>methylcob(III)alamin</name>
        <dbReference type="ChEBI" id="CHEBI:28115"/>
    </ligand>
</feature>
<dbReference type="PROSITE" id="PS50974">
    <property type="entry name" value="ADOMET_ACTIVATION"/>
    <property type="match status" value="1"/>
</dbReference>
<keyword evidence="13 20" id="KW-0479">Metal-binding</keyword>
<keyword evidence="8 20" id="KW-0489">Methyltransferase</keyword>
<dbReference type="InterPro" id="IPR011005">
    <property type="entry name" value="Dihydropteroate_synth-like_sf"/>
</dbReference>
<evidence type="ECO:0000256" key="14">
    <source>
        <dbReference type="ARBA" id="ARBA00022737"/>
    </source>
</evidence>
<feature type="domain" description="AdoMet activation" evidence="26">
    <location>
        <begin position="899"/>
        <end position="1188"/>
    </location>
</feature>
<dbReference type="Gene3D" id="3.20.20.20">
    <property type="entry name" value="Dihydropteroate synthase-like"/>
    <property type="match status" value="1"/>
</dbReference>
<evidence type="ECO:0000256" key="15">
    <source>
        <dbReference type="ARBA" id="ARBA00022833"/>
    </source>
</evidence>
<evidence type="ECO:0000256" key="2">
    <source>
        <dbReference type="ARBA" id="ARBA00001947"/>
    </source>
</evidence>
<comment type="domain">
    <text evidence="20">Modular enzyme with four functionally distinct domains. The isolated Hcy-binding domain catalyzes methyl transfer from free methylcobalamin to homocysteine. The Hcy-binding domain in association with the pterin-binding domain catalyzes the methylation of cob(I)alamin by methyltetrahydrofolate and the methylation of homocysteine. The B12-binding domain binds the cofactor. The AdoMet activation domain binds S-adenosyl-L-methionine. Under aerobic conditions cob(I)alamin can be converted to inactive cob(II)alamin. Reductive methylation by S-adenosyl-L-methionine and flavodoxin regenerates methylcobalamin.</text>
</comment>
<dbReference type="InterPro" id="IPR003726">
    <property type="entry name" value="HCY_dom"/>
</dbReference>
<dbReference type="SUPFAM" id="SSF51717">
    <property type="entry name" value="Dihydropteroate synthetase-like"/>
    <property type="match status" value="1"/>
</dbReference>
<dbReference type="AlphaFoldDB" id="A0A7S8E9H0"/>
<comment type="pathway">
    <text evidence="4 20">Amino-acid biosynthesis; L-methionine biosynthesis via de novo pathway; L-methionine from L-homocysteine (MetH route): step 1/1.</text>
</comment>
<evidence type="ECO:0000256" key="22">
    <source>
        <dbReference type="PIRSR" id="PIRSR000381-2"/>
    </source>
</evidence>
<dbReference type="SUPFAM" id="SSF82282">
    <property type="entry name" value="Homocysteine S-methyltransferase"/>
    <property type="match status" value="1"/>
</dbReference>
<dbReference type="InterPro" id="IPR000489">
    <property type="entry name" value="Pterin-binding_dom"/>
</dbReference>
<keyword evidence="14" id="KW-0677">Repeat</keyword>
<accession>A0A7S8E9H0</accession>
<evidence type="ECO:0000256" key="1">
    <source>
        <dbReference type="ARBA" id="ARBA00001700"/>
    </source>
</evidence>
<feature type="binding site" evidence="22">
    <location>
        <begin position="1173"/>
        <end position="1174"/>
    </location>
    <ligand>
        <name>S-adenosyl-L-methionine</name>
        <dbReference type="ChEBI" id="CHEBI:59789"/>
    </ligand>
</feature>
<dbReference type="GO" id="GO:0046653">
    <property type="term" value="P:tetrahydrofolate metabolic process"/>
    <property type="evidence" value="ECO:0007669"/>
    <property type="project" value="TreeGrafter"/>
</dbReference>
<comment type="cofactor">
    <cofactor evidence="3 20 21">
        <name>methylcob(III)alamin</name>
        <dbReference type="ChEBI" id="CHEBI:28115"/>
    </cofactor>
</comment>
<evidence type="ECO:0000256" key="16">
    <source>
        <dbReference type="ARBA" id="ARBA00023167"/>
    </source>
</evidence>
<feature type="binding site" evidence="21 23">
    <location>
        <position position="245"/>
    </location>
    <ligand>
        <name>Zn(2+)</name>
        <dbReference type="ChEBI" id="CHEBI:29105"/>
    </ligand>
</feature>
<comment type="catalytic activity">
    <reaction evidence="1 20">
        <text>(6S)-5-methyl-5,6,7,8-tetrahydrofolate + L-homocysteine = (6S)-5,6,7,8-tetrahydrofolate + L-methionine</text>
        <dbReference type="Rhea" id="RHEA:11172"/>
        <dbReference type="ChEBI" id="CHEBI:18608"/>
        <dbReference type="ChEBI" id="CHEBI:57453"/>
        <dbReference type="ChEBI" id="CHEBI:57844"/>
        <dbReference type="ChEBI" id="CHEBI:58199"/>
        <dbReference type="EC" id="2.1.1.13"/>
    </reaction>
</comment>
<name>A0A7S8E9H0_9CHLR</name>
<dbReference type="Pfam" id="PF02965">
    <property type="entry name" value="Met_synt_B12"/>
    <property type="match status" value="1"/>
</dbReference>
<keyword evidence="9 20" id="KW-0028">Amino-acid biosynthesis</keyword>
<feature type="binding site" evidence="21 23">
    <location>
        <position position="310"/>
    </location>
    <ligand>
        <name>Zn(2+)</name>
        <dbReference type="ChEBI" id="CHEBI:29105"/>
    </ligand>
</feature>
<dbReference type="FunFam" id="3.20.20.330:FF:000001">
    <property type="entry name" value="Methionine synthase"/>
    <property type="match status" value="1"/>
</dbReference>
<evidence type="ECO:0000256" key="7">
    <source>
        <dbReference type="ARBA" id="ARBA00013998"/>
    </source>
</evidence>
<evidence type="ECO:0000256" key="4">
    <source>
        <dbReference type="ARBA" id="ARBA00005178"/>
    </source>
</evidence>
<evidence type="ECO:0000256" key="9">
    <source>
        <dbReference type="ARBA" id="ARBA00022605"/>
    </source>
</evidence>
<dbReference type="PROSITE" id="PS50970">
    <property type="entry name" value="HCY"/>
    <property type="match status" value="1"/>
</dbReference>
<evidence type="ECO:0000256" key="11">
    <source>
        <dbReference type="ARBA" id="ARBA00022679"/>
    </source>
</evidence>
<dbReference type="GO" id="GO:0031419">
    <property type="term" value="F:cobalamin binding"/>
    <property type="evidence" value="ECO:0007669"/>
    <property type="project" value="UniProtKB-UniRule"/>
</dbReference>
<evidence type="ECO:0000256" key="19">
    <source>
        <dbReference type="NCBIfam" id="TIGR02082"/>
    </source>
</evidence>
<sequence>MTTAEFTPAQPRTYSNRRYLDAIEDHVVIFDGAMGTSIQKYNLTADDFGGERLEGCNDYLVITRPDVIQAIHESFLAVGSEVVETDTFRGNRLTLGEYGLGDRVLEINRAAAQIARKACDIWEEKTGVPRFVAGSIGPSGKLPSGDDPDLSNITFDELADIFYQQAQGLVEGGADLLLVETSQDILEVKAAIYGINRYFEDSGSRVPLQVQVTLDVSGRMLFGTDVGSALTTLAPLPIDVIGINCSTGPEYMRAPLQYLAEHSPFPISVLPNAGLPINVDGEAVYPMEPDPFSDLVSEFTKWGINIVGGCCGTTPQHLDKLYQKVNGHPHSDLVDGKAQRKHPVVREIDFQPQASSGMTATPLINDPAPTLIGERVNSQGSRKVKRLLLADDYDSIVQIAVDQVNSGAHMLDVCVALTERDDERIQMEKLVKKLSMAITVPLIIDTTEAEVAEAALSLYPGRAVINGNNLENGRDRIDRILPIARKHGSAVLSMTIDEEGMAHTREKKLEIARRITDIAVKEYGMKPEDLIFDVLTFPLTTGQAELRQDAIETIEGIRLIKEHIPGVKTALGVSNVSFGMGTAARGVLNSVFLYQAVRAGLDMAIVNPAHITPYSEIPEDQRKVADDLIFNSDEDALPRFIQYFEQNEVAVGGKEVEDPTKDMTSEEAVHWQIVHRKKEGLEALIDDCLTRQDAVGVLNNVLLPAMKEVGDKFGAGELILPFVLQSAEAMKKSVAYLEQFMDKVEGSTKGTVVLATVYGDVHDIGKNLVKTILSNNGYTVHDIGKQVPANTIIEKAVEYKADAIGLSALLVSTSKQMPLIVNELARRNLNFPVLIGGAAINRKFGRRILFLDESNEPYEPGVFYCQDAFEGLDTMDKLMGGDREVVLQTLLDDAYAEMGKPKPKRRSRGPKAHKTVSLAPQLPKPPFWGAKTVTNIPLEIVQQHVDKPELYRLSWGAKNKQGEEWARIQAEYDARFEQMTQQAIQDGTLNPAAVYGYFPVNADGDDLIVWDVDAYEKEGKLLEVARFSFPRQPAGEYLCISDYYEPVDGRGVDVVQLQAVTVGAAADKKFEKLQGADNYSEAYFFHGLAVQMAEGVANYMTHLVRGQLGLTARQGKRYSWGYPACPDLDDHALVWKLMPEIEQNIGISLTESFQLVPEQSTAAIFAHHPDAKYYAVGSLDRSEQILGS</sequence>
<feature type="binding site" evidence="22">
    <location>
        <position position="946"/>
    </location>
    <ligand>
        <name>S-adenosyl-L-methionine</name>
        <dbReference type="ChEBI" id="CHEBI:59789"/>
    </ligand>
</feature>
<protein>
    <recommendedName>
        <fullName evidence="7 19">Methionine synthase</fullName>
        <ecNumber evidence="6 19">2.1.1.13</ecNumber>
    </recommendedName>
    <alternativeName>
        <fullName evidence="20">5-methyltetrahydrofolate--homocysteine methyltransferase</fullName>
    </alternativeName>
</protein>
<proteinExistence type="inferred from homology"/>
<evidence type="ECO:0000259" key="27">
    <source>
        <dbReference type="PROSITE" id="PS51332"/>
    </source>
</evidence>
<dbReference type="RefSeq" id="WP_195170802.1">
    <property type="nucleotide sequence ID" value="NZ_CP062983.1"/>
</dbReference>
<keyword evidence="30" id="KW-1185">Reference proteome</keyword>